<protein>
    <submittedName>
        <fullName evidence="2">Uncharacterized protein</fullName>
    </submittedName>
</protein>
<dbReference type="Proteomes" id="UP001501563">
    <property type="component" value="Unassembled WGS sequence"/>
</dbReference>
<proteinExistence type="predicted"/>
<name>A0ABP7KDJ4_9ACTN</name>
<sequence length="123" mass="12376">MEAVAARYGVVAAARVAADTAPEDRDGPGRREGGRVMSGHVSPRVLVREGAEDGGHGAVGTPGRRGGERRGPARAGSAQGAGRAADTQQIDVTAGGQKEGLPACATHTADGRLQAPHTSLPIH</sequence>
<feature type="region of interest" description="Disordered" evidence="1">
    <location>
        <begin position="17"/>
        <end position="89"/>
    </location>
</feature>
<gene>
    <name evidence="2" type="ORF">GCM10022207_41090</name>
</gene>
<feature type="compositionally biased region" description="Basic and acidic residues" evidence="1">
    <location>
        <begin position="22"/>
        <end position="34"/>
    </location>
</feature>
<comment type="caution">
    <text evidence="2">The sequence shown here is derived from an EMBL/GenBank/DDBJ whole genome shotgun (WGS) entry which is preliminary data.</text>
</comment>
<feature type="compositionally biased region" description="Basic and acidic residues" evidence="1">
    <location>
        <begin position="46"/>
        <end position="55"/>
    </location>
</feature>
<feature type="compositionally biased region" description="Low complexity" evidence="1">
    <location>
        <begin position="73"/>
        <end position="85"/>
    </location>
</feature>
<evidence type="ECO:0000313" key="2">
    <source>
        <dbReference type="EMBL" id="GAA3871471.1"/>
    </source>
</evidence>
<dbReference type="EMBL" id="BAAAZA010000010">
    <property type="protein sequence ID" value="GAA3871471.1"/>
    <property type="molecule type" value="Genomic_DNA"/>
</dbReference>
<accession>A0ABP7KDJ4</accession>
<organism evidence="2 3">
    <name type="scientific">Streptomyces lannensis</name>
    <dbReference type="NCBI Taxonomy" id="766498"/>
    <lineage>
        <taxon>Bacteria</taxon>
        <taxon>Bacillati</taxon>
        <taxon>Actinomycetota</taxon>
        <taxon>Actinomycetes</taxon>
        <taxon>Kitasatosporales</taxon>
        <taxon>Streptomycetaceae</taxon>
        <taxon>Streptomyces</taxon>
    </lineage>
</organism>
<keyword evidence="3" id="KW-1185">Reference proteome</keyword>
<reference evidence="3" key="1">
    <citation type="journal article" date="2019" name="Int. J. Syst. Evol. Microbiol.">
        <title>The Global Catalogue of Microorganisms (GCM) 10K type strain sequencing project: providing services to taxonomists for standard genome sequencing and annotation.</title>
        <authorList>
            <consortium name="The Broad Institute Genomics Platform"/>
            <consortium name="The Broad Institute Genome Sequencing Center for Infectious Disease"/>
            <person name="Wu L."/>
            <person name="Ma J."/>
        </authorList>
    </citation>
    <scope>NUCLEOTIDE SEQUENCE [LARGE SCALE GENOMIC DNA]</scope>
    <source>
        <strain evidence="3">JCM 16578</strain>
    </source>
</reference>
<evidence type="ECO:0000313" key="3">
    <source>
        <dbReference type="Proteomes" id="UP001501563"/>
    </source>
</evidence>
<evidence type="ECO:0000256" key="1">
    <source>
        <dbReference type="SAM" id="MobiDB-lite"/>
    </source>
</evidence>